<dbReference type="AlphaFoldDB" id="A0A822YBS5"/>
<proteinExistence type="predicted"/>
<keyword evidence="1" id="KW-1133">Transmembrane helix</keyword>
<keyword evidence="1" id="KW-0812">Transmembrane</keyword>
<organism evidence="2 3">
    <name type="scientific">Nelumbo nucifera</name>
    <name type="common">Sacred lotus</name>
    <dbReference type="NCBI Taxonomy" id="4432"/>
    <lineage>
        <taxon>Eukaryota</taxon>
        <taxon>Viridiplantae</taxon>
        <taxon>Streptophyta</taxon>
        <taxon>Embryophyta</taxon>
        <taxon>Tracheophyta</taxon>
        <taxon>Spermatophyta</taxon>
        <taxon>Magnoliopsida</taxon>
        <taxon>Proteales</taxon>
        <taxon>Nelumbonaceae</taxon>
        <taxon>Nelumbo</taxon>
    </lineage>
</organism>
<reference evidence="2 3" key="1">
    <citation type="journal article" date="2020" name="Mol. Biol. Evol.">
        <title>Distinct Expression and Methylation Patterns for Genes with Different Fates following a Single Whole-Genome Duplication in Flowering Plants.</title>
        <authorList>
            <person name="Shi T."/>
            <person name="Rahmani R.S."/>
            <person name="Gugger P.F."/>
            <person name="Wang M."/>
            <person name="Li H."/>
            <person name="Zhang Y."/>
            <person name="Li Z."/>
            <person name="Wang Q."/>
            <person name="Van de Peer Y."/>
            <person name="Marchal K."/>
            <person name="Chen J."/>
        </authorList>
    </citation>
    <scope>NUCLEOTIDE SEQUENCE [LARGE SCALE GENOMIC DNA]</scope>
    <source>
        <tissue evidence="2">Leaf</tissue>
    </source>
</reference>
<dbReference type="EMBL" id="DUZY01000002">
    <property type="protein sequence ID" value="DAD26968.1"/>
    <property type="molecule type" value="Genomic_DNA"/>
</dbReference>
<evidence type="ECO:0000313" key="3">
    <source>
        <dbReference type="Proteomes" id="UP000607653"/>
    </source>
</evidence>
<dbReference type="Proteomes" id="UP000607653">
    <property type="component" value="Unassembled WGS sequence"/>
</dbReference>
<keyword evidence="3" id="KW-1185">Reference proteome</keyword>
<name>A0A822YBS5_NELNU</name>
<accession>A0A822YBS5</accession>
<gene>
    <name evidence="2" type="ORF">HUJ06_028436</name>
</gene>
<sequence length="43" mass="5447">MDKIFPLKKKIPFKRMPTFFFLSTFIVMFYFTFDKNIFISRKW</sequence>
<keyword evidence="1" id="KW-0472">Membrane</keyword>
<evidence type="ECO:0000256" key="1">
    <source>
        <dbReference type="SAM" id="Phobius"/>
    </source>
</evidence>
<comment type="caution">
    <text evidence="2">The sequence shown here is derived from an EMBL/GenBank/DDBJ whole genome shotgun (WGS) entry which is preliminary data.</text>
</comment>
<protein>
    <submittedName>
        <fullName evidence="2">Uncharacterized protein</fullName>
    </submittedName>
</protein>
<evidence type="ECO:0000313" key="2">
    <source>
        <dbReference type="EMBL" id="DAD26968.1"/>
    </source>
</evidence>
<feature type="transmembrane region" description="Helical" evidence="1">
    <location>
        <begin position="16"/>
        <end position="33"/>
    </location>
</feature>